<protein>
    <submittedName>
        <fullName evidence="2">Uncharacterized protein</fullName>
    </submittedName>
</protein>
<evidence type="ECO:0000313" key="2">
    <source>
        <dbReference type="EMBL" id="OTF70802.1"/>
    </source>
</evidence>
<dbReference type="AlphaFoldDB" id="A0A1Y3AQQ4"/>
<keyword evidence="3" id="KW-1185">Reference proteome</keyword>
<feature type="non-terminal residue" evidence="2">
    <location>
        <position position="95"/>
    </location>
</feature>
<comment type="caution">
    <text evidence="2">The sequence shown here is derived from an EMBL/GenBank/DDBJ whole genome shotgun (WGS) entry which is preliminary data.</text>
</comment>
<reference evidence="2 3" key="1">
    <citation type="submission" date="2017-03" db="EMBL/GenBank/DDBJ databases">
        <title>Genome Survey of Euroglyphus maynei.</title>
        <authorList>
            <person name="Arlian L.G."/>
            <person name="Morgan M.S."/>
            <person name="Rider S.D."/>
        </authorList>
    </citation>
    <scope>NUCLEOTIDE SEQUENCE [LARGE SCALE GENOMIC DNA]</scope>
    <source>
        <strain evidence="2">Arlian Lab</strain>
        <tissue evidence="2">Whole body</tissue>
    </source>
</reference>
<gene>
    <name evidence="2" type="ORF">BLA29_015155</name>
</gene>
<accession>A0A1Y3AQQ4</accession>
<evidence type="ECO:0000256" key="1">
    <source>
        <dbReference type="SAM" id="MobiDB-lite"/>
    </source>
</evidence>
<feature type="non-terminal residue" evidence="2">
    <location>
        <position position="1"/>
    </location>
</feature>
<dbReference type="Proteomes" id="UP000194236">
    <property type="component" value="Unassembled WGS sequence"/>
</dbReference>
<sequence>EVVSRSSTPKTLENISYTSSSSIPNISPSNSLDKSSGTSTPTLTKAISISSVFTRTQSQRDSLSGHSILDRLTHEAKDMAREAKAVAKEVVAKPA</sequence>
<feature type="region of interest" description="Disordered" evidence="1">
    <location>
        <begin position="1"/>
        <end position="40"/>
    </location>
</feature>
<name>A0A1Y3AQQ4_EURMA</name>
<feature type="compositionally biased region" description="Polar residues" evidence="1">
    <location>
        <begin position="1"/>
        <end position="18"/>
    </location>
</feature>
<proteinExistence type="predicted"/>
<organism evidence="2 3">
    <name type="scientific">Euroglyphus maynei</name>
    <name type="common">Mayne's house dust mite</name>
    <dbReference type="NCBI Taxonomy" id="6958"/>
    <lineage>
        <taxon>Eukaryota</taxon>
        <taxon>Metazoa</taxon>
        <taxon>Ecdysozoa</taxon>
        <taxon>Arthropoda</taxon>
        <taxon>Chelicerata</taxon>
        <taxon>Arachnida</taxon>
        <taxon>Acari</taxon>
        <taxon>Acariformes</taxon>
        <taxon>Sarcoptiformes</taxon>
        <taxon>Astigmata</taxon>
        <taxon>Psoroptidia</taxon>
        <taxon>Analgoidea</taxon>
        <taxon>Pyroglyphidae</taxon>
        <taxon>Pyroglyphinae</taxon>
        <taxon>Euroglyphus</taxon>
    </lineage>
</organism>
<dbReference type="EMBL" id="MUJZ01063912">
    <property type="protein sequence ID" value="OTF70802.1"/>
    <property type="molecule type" value="Genomic_DNA"/>
</dbReference>
<evidence type="ECO:0000313" key="3">
    <source>
        <dbReference type="Proteomes" id="UP000194236"/>
    </source>
</evidence>
<feature type="compositionally biased region" description="Low complexity" evidence="1">
    <location>
        <begin position="19"/>
        <end position="31"/>
    </location>
</feature>